<keyword evidence="2" id="KW-0732">Signal</keyword>
<feature type="compositionally biased region" description="Basic and acidic residues" evidence="1">
    <location>
        <begin position="234"/>
        <end position="249"/>
    </location>
</feature>
<evidence type="ECO:0000313" key="4">
    <source>
        <dbReference type="Proteomes" id="UP001303324"/>
    </source>
</evidence>
<organism evidence="3 4">
    <name type="scientific">Mesobacillus jeotgali</name>
    <dbReference type="NCBI Taxonomy" id="129985"/>
    <lineage>
        <taxon>Bacteria</taxon>
        <taxon>Bacillati</taxon>
        <taxon>Bacillota</taxon>
        <taxon>Bacilli</taxon>
        <taxon>Bacillales</taxon>
        <taxon>Bacillaceae</taxon>
        <taxon>Mesobacillus</taxon>
    </lineage>
</organism>
<keyword evidence="4" id="KW-1185">Reference proteome</keyword>
<dbReference type="Pfam" id="PF12389">
    <property type="entry name" value="Peptidase_M73"/>
    <property type="match status" value="1"/>
</dbReference>
<evidence type="ECO:0000256" key="1">
    <source>
        <dbReference type="SAM" id="MobiDB-lite"/>
    </source>
</evidence>
<dbReference type="NCBIfam" id="TIGR04088">
    <property type="entry name" value="cognate_SipW"/>
    <property type="match status" value="1"/>
</dbReference>
<dbReference type="InterPro" id="IPR023833">
    <property type="entry name" value="Signal_pept_SipW-depend-type"/>
</dbReference>
<evidence type="ECO:0000256" key="2">
    <source>
        <dbReference type="SAM" id="SignalP"/>
    </source>
</evidence>
<evidence type="ECO:0000313" key="3">
    <source>
        <dbReference type="EMBL" id="WNF23645.1"/>
    </source>
</evidence>
<name>A0ABY9VIG2_9BACI</name>
<dbReference type="EMBL" id="CP134494">
    <property type="protein sequence ID" value="WNF23645.1"/>
    <property type="molecule type" value="Genomic_DNA"/>
</dbReference>
<proteinExistence type="predicted"/>
<gene>
    <name evidence="3" type="ORF">RH061_03805</name>
</gene>
<dbReference type="RefSeq" id="WP_311074057.1">
    <property type="nucleotide sequence ID" value="NZ_CP134494.1"/>
</dbReference>
<dbReference type="Proteomes" id="UP001303324">
    <property type="component" value="Chromosome"/>
</dbReference>
<accession>A0ABY9VIG2</accession>
<dbReference type="InterPro" id="IPR022121">
    <property type="entry name" value="Peptidase_M73_camelysin"/>
</dbReference>
<sequence length="249" mass="26707">MSIKKKAAMSMASVAMGAMAVMGGTFAYFSDTTASANSFTNGTINIAPNSTYLEKFNIVNFKPGDKLSAVVDNQEPAMMLNNQGSLPFDIFLKMEAPSTTYDAMKDVIVFEKLYLGNETDGDLLAEYFPGESEVTLREVLAVFGTGNAVVNGNTISNVGKYIGYLDANDNDGTTTEQTIKGLKYVIKFKDTGVEQNDLQGKSTGINFSFTALQYNGENIDQGAVDNGSTGGGGEFKRNDNINDRDNSGN</sequence>
<feature type="region of interest" description="Disordered" evidence="1">
    <location>
        <begin position="222"/>
        <end position="249"/>
    </location>
</feature>
<protein>
    <submittedName>
        <fullName evidence="3">TasA family protein</fullName>
    </submittedName>
</protein>
<feature type="chain" id="PRO_5045898536" evidence="2">
    <location>
        <begin position="28"/>
        <end position="249"/>
    </location>
</feature>
<reference evidence="3 4" key="1">
    <citation type="submission" date="2023-09" db="EMBL/GenBank/DDBJ databases">
        <title>Microbial mechanism of fulvic acid promoting antimony reduction mineralization in rice fields.</title>
        <authorList>
            <person name="Chen G."/>
            <person name="Lan J."/>
        </authorList>
    </citation>
    <scope>NUCLEOTIDE SEQUENCE [LARGE SCALE GENOMIC DNA]</scope>
    <source>
        <strain evidence="3 4">PS1</strain>
    </source>
</reference>
<feature type="signal peptide" evidence="2">
    <location>
        <begin position="1"/>
        <end position="27"/>
    </location>
</feature>